<dbReference type="InterPro" id="IPR036770">
    <property type="entry name" value="Ankyrin_rpt-contain_sf"/>
</dbReference>
<dbReference type="EMBL" id="MU865929">
    <property type="protein sequence ID" value="KAK4451258.1"/>
    <property type="molecule type" value="Genomic_DNA"/>
</dbReference>
<dbReference type="InterPro" id="IPR002110">
    <property type="entry name" value="Ankyrin_rpt"/>
</dbReference>
<gene>
    <name evidence="4" type="ORF">QBC34DRAFT_348274</name>
</gene>
<dbReference type="Pfam" id="PF12796">
    <property type="entry name" value="Ank_2"/>
    <property type="match status" value="1"/>
</dbReference>
<comment type="caution">
    <text evidence="4">The sequence shown here is derived from an EMBL/GenBank/DDBJ whole genome shotgun (WGS) entry which is preliminary data.</text>
</comment>
<dbReference type="PROSITE" id="PS50297">
    <property type="entry name" value="ANK_REP_REGION"/>
    <property type="match status" value="2"/>
</dbReference>
<dbReference type="AlphaFoldDB" id="A0AAV9GV40"/>
<dbReference type="PROSITE" id="PS50088">
    <property type="entry name" value="ANK_REPEAT"/>
    <property type="match status" value="2"/>
</dbReference>
<name>A0AAV9GV40_9PEZI</name>
<dbReference type="SMART" id="SM00248">
    <property type="entry name" value="ANK"/>
    <property type="match status" value="5"/>
</dbReference>
<keyword evidence="2 3" id="KW-0040">ANK repeat</keyword>
<dbReference type="PANTHER" id="PTHR24189:SF50">
    <property type="entry name" value="ANKYRIN REPEAT AND SOCS BOX PROTEIN 2"/>
    <property type="match status" value="1"/>
</dbReference>
<feature type="repeat" description="ANK" evidence="3">
    <location>
        <begin position="37"/>
        <end position="69"/>
    </location>
</feature>
<sequence>MERSLTPLHRAAIGGKRKVLLPLLKKGRADLMKADWGGRTPLHVAVIEGHFAATETLLPFDAPLSSLDSQGCTPLALAAKQHPGHRAIFDLLLSHGASESVSSINRDGRRSYISPALGGMKDTAGHVGVAKLLLDRGANVNGHAGERRYSITTPLELAVERRDLTMVELLLGRGADLSDRARDTAAANGILEEILRRLHQMKHGTRNDGSGRRE</sequence>
<reference evidence="4" key="2">
    <citation type="submission" date="2023-05" db="EMBL/GenBank/DDBJ databases">
        <authorList>
            <consortium name="Lawrence Berkeley National Laboratory"/>
            <person name="Steindorff A."/>
            <person name="Hensen N."/>
            <person name="Bonometti L."/>
            <person name="Westerberg I."/>
            <person name="Brannstrom I.O."/>
            <person name="Guillou S."/>
            <person name="Cros-Aarteil S."/>
            <person name="Calhoun S."/>
            <person name="Haridas S."/>
            <person name="Kuo A."/>
            <person name="Mondo S."/>
            <person name="Pangilinan J."/>
            <person name="Riley R."/>
            <person name="Labutti K."/>
            <person name="Andreopoulos B."/>
            <person name="Lipzen A."/>
            <person name="Chen C."/>
            <person name="Yanf M."/>
            <person name="Daum C."/>
            <person name="Ng V."/>
            <person name="Clum A."/>
            <person name="Ohm R."/>
            <person name="Martin F."/>
            <person name="Silar P."/>
            <person name="Natvig D."/>
            <person name="Lalanne C."/>
            <person name="Gautier V."/>
            <person name="Ament-Velasquez S.L."/>
            <person name="Kruys A."/>
            <person name="Hutchinson M.I."/>
            <person name="Powell A.J."/>
            <person name="Barry K."/>
            <person name="Miller A.N."/>
            <person name="Grigoriev I.V."/>
            <person name="Debuchy R."/>
            <person name="Gladieux P."/>
            <person name="Thoren M.H."/>
            <person name="Johannesson H."/>
        </authorList>
    </citation>
    <scope>NUCLEOTIDE SEQUENCE</scope>
    <source>
        <strain evidence="4">PSN243</strain>
    </source>
</reference>
<keyword evidence="1" id="KW-0677">Repeat</keyword>
<organism evidence="4 5">
    <name type="scientific">Podospora aff. communis PSN243</name>
    <dbReference type="NCBI Taxonomy" id="3040156"/>
    <lineage>
        <taxon>Eukaryota</taxon>
        <taxon>Fungi</taxon>
        <taxon>Dikarya</taxon>
        <taxon>Ascomycota</taxon>
        <taxon>Pezizomycotina</taxon>
        <taxon>Sordariomycetes</taxon>
        <taxon>Sordariomycetidae</taxon>
        <taxon>Sordariales</taxon>
        <taxon>Podosporaceae</taxon>
        <taxon>Podospora</taxon>
    </lineage>
</organism>
<reference evidence="4" key="1">
    <citation type="journal article" date="2023" name="Mol. Phylogenet. Evol.">
        <title>Genome-scale phylogeny and comparative genomics of the fungal order Sordariales.</title>
        <authorList>
            <person name="Hensen N."/>
            <person name="Bonometti L."/>
            <person name="Westerberg I."/>
            <person name="Brannstrom I.O."/>
            <person name="Guillou S."/>
            <person name="Cros-Aarteil S."/>
            <person name="Calhoun S."/>
            <person name="Haridas S."/>
            <person name="Kuo A."/>
            <person name="Mondo S."/>
            <person name="Pangilinan J."/>
            <person name="Riley R."/>
            <person name="LaButti K."/>
            <person name="Andreopoulos B."/>
            <person name="Lipzen A."/>
            <person name="Chen C."/>
            <person name="Yan M."/>
            <person name="Daum C."/>
            <person name="Ng V."/>
            <person name="Clum A."/>
            <person name="Steindorff A."/>
            <person name="Ohm R.A."/>
            <person name="Martin F."/>
            <person name="Silar P."/>
            <person name="Natvig D.O."/>
            <person name="Lalanne C."/>
            <person name="Gautier V."/>
            <person name="Ament-Velasquez S.L."/>
            <person name="Kruys A."/>
            <person name="Hutchinson M.I."/>
            <person name="Powell A.J."/>
            <person name="Barry K."/>
            <person name="Miller A.N."/>
            <person name="Grigoriev I.V."/>
            <person name="Debuchy R."/>
            <person name="Gladieux P."/>
            <person name="Hiltunen Thoren M."/>
            <person name="Johannesson H."/>
        </authorList>
    </citation>
    <scope>NUCLEOTIDE SEQUENCE</scope>
    <source>
        <strain evidence="4">PSN243</strain>
    </source>
</reference>
<dbReference type="PRINTS" id="PR01415">
    <property type="entry name" value="ANKYRIN"/>
</dbReference>
<evidence type="ECO:0000256" key="1">
    <source>
        <dbReference type="ARBA" id="ARBA00022737"/>
    </source>
</evidence>
<evidence type="ECO:0000256" key="3">
    <source>
        <dbReference type="PROSITE-ProRule" id="PRU00023"/>
    </source>
</evidence>
<evidence type="ECO:0000313" key="5">
    <source>
        <dbReference type="Proteomes" id="UP001321760"/>
    </source>
</evidence>
<keyword evidence="5" id="KW-1185">Reference proteome</keyword>
<dbReference type="Pfam" id="PF00023">
    <property type="entry name" value="Ank"/>
    <property type="match status" value="1"/>
</dbReference>
<dbReference type="PANTHER" id="PTHR24189">
    <property type="entry name" value="MYOTROPHIN"/>
    <property type="match status" value="1"/>
</dbReference>
<evidence type="ECO:0000313" key="4">
    <source>
        <dbReference type="EMBL" id="KAK4451258.1"/>
    </source>
</evidence>
<evidence type="ECO:0000256" key="2">
    <source>
        <dbReference type="ARBA" id="ARBA00023043"/>
    </source>
</evidence>
<dbReference type="InterPro" id="IPR050745">
    <property type="entry name" value="Multifunctional_regulatory"/>
</dbReference>
<protein>
    <submittedName>
        <fullName evidence="4">Ankyrin repeat-containing domain protein</fullName>
    </submittedName>
</protein>
<dbReference type="Gene3D" id="1.25.40.20">
    <property type="entry name" value="Ankyrin repeat-containing domain"/>
    <property type="match status" value="2"/>
</dbReference>
<feature type="repeat" description="ANK" evidence="3">
    <location>
        <begin position="150"/>
        <end position="182"/>
    </location>
</feature>
<dbReference type="Proteomes" id="UP001321760">
    <property type="component" value="Unassembled WGS sequence"/>
</dbReference>
<dbReference type="SUPFAM" id="SSF48403">
    <property type="entry name" value="Ankyrin repeat"/>
    <property type="match status" value="1"/>
</dbReference>
<proteinExistence type="predicted"/>
<accession>A0AAV9GV40</accession>